<evidence type="ECO:0000313" key="2">
    <source>
        <dbReference type="EMBL" id="CAI9927960.1"/>
    </source>
</evidence>
<dbReference type="Proteomes" id="UP001642409">
    <property type="component" value="Unassembled WGS sequence"/>
</dbReference>
<sequence>MFKVVHMKPISLAELHLIFCPIFKHQIKNKQVNIVYFKLHSILIHSTLITRMTQISYPSGFRNNISVEDRAKSPIYRQVQKNLPSVALPSSPDSGYRQRKLEAEKHATYSSSSMNIHQYKQQVLARPESKIEQRASSEFQIKRSASPQHKQAPVYQKPPVYKQTEQINVNFFDRYKEFTVQSSPTTVKTSNANVFQPQAASQKLNVTGYLESSKPAAVSKTAVITDFLIPYQAPDRTLVMALQCEFDYNTLNGIPYSGSVRVQRKQIEKTQMISDIQDERIRLLTERKEKKSVFDDV</sequence>
<keyword evidence="4" id="KW-1185">Reference proteome</keyword>
<evidence type="ECO:0000256" key="1">
    <source>
        <dbReference type="SAM" id="MobiDB-lite"/>
    </source>
</evidence>
<reference evidence="2" key="1">
    <citation type="submission" date="2023-06" db="EMBL/GenBank/DDBJ databases">
        <authorList>
            <person name="Kurt Z."/>
        </authorList>
    </citation>
    <scope>NUCLEOTIDE SEQUENCE</scope>
</reference>
<gene>
    <name evidence="2" type="ORF">HINF_LOCUS15605</name>
    <name evidence="3" type="ORF">HINF_LOCUS3415</name>
</gene>
<feature type="compositionally biased region" description="Polar residues" evidence="1">
    <location>
        <begin position="136"/>
        <end position="149"/>
    </location>
</feature>
<evidence type="ECO:0000313" key="4">
    <source>
        <dbReference type="Proteomes" id="UP001642409"/>
    </source>
</evidence>
<proteinExistence type="predicted"/>
<dbReference type="AlphaFoldDB" id="A0AA86NZ87"/>
<comment type="caution">
    <text evidence="2">The sequence shown here is derived from an EMBL/GenBank/DDBJ whole genome shotgun (WGS) entry which is preliminary data.</text>
</comment>
<protein>
    <submittedName>
        <fullName evidence="2">Uncharacterized protein</fullName>
    </submittedName>
</protein>
<reference evidence="3 4" key="2">
    <citation type="submission" date="2024-07" db="EMBL/GenBank/DDBJ databases">
        <authorList>
            <person name="Akdeniz Z."/>
        </authorList>
    </citation>
    <scope>NUCLEOTIDE SEQUENCE [LARGE SCALE GENOMIC DNA]</scope>
</reference>
<dbReference type="EMBL" id="CAXDID020000006">
    <property type="protein sequence ID" value="CAL5975604.1"/>
    <property type="molecule type" value="Genomic_DNA"/>
</dbReference>
<dbReference type="EMBL" id="CATOUU010000386">
    <property type="protein sequence ID" value="CAI9927960.1"/>
    <property type="molecule type" value="Genomic_DNA"/>
</dbReference>
<organism evidence="2">
    <name type="scientific">Hexamita inflata</name>
    <dbReference type="NCBI Taxonomy" id="28002"/>
    <lineage>
        <taxon>Eukaryota</taxon>
        <taxon>Metamonada</taxon>
        <taxon>Diplomonadida</taxon>
        <taxon>Hexamitidae</taxon>
        <taxon>Hexamitinae</taxon>
        <taxon>Hexamita</taxon>
    </lineage>
</organism>
<accession>A0AA86NZ87</accession>
<feature type="region of interest" description="Disordered" evidence="1">
    <location>
        <begin position="134"/>
        <end position="157"/>
    </location>
</feature>
<name>A0AA86NZ87_9EUKA</name>
<evidence type="ECO:0000313" key="3">
    <source>
        <dbReference type="EMBL" id="CAL5975604.1"/>
    </source>
</evidence>